<evidence type="ECO:0000313" key="3">
    <source>
        <dbReference type="Proteomes" id="UP001054945"/>
    </source>
</evidence>
<reference evidence="2 3" key="1">
    <citation type="submission" date="2021-06" db="EMBL/GenBank/DDBJ databases">
        <title>Caerostris extrusa draft genome.</title>
        <authorList>
            <person name="Kono N."/>
            <person name="Arakawa K."/>
        </authorList>
    </citation>
    <scope>NUCLEOTIDE SEQUENCE [LARGE SCALE GENOMIC DNA]</scope>
</reference>
<feature type="compositionally biased region" description="Basic and acidic residues" evidence="1">
    <location>
        <begin position="78"/>
        <end position="87"/>
    </location>
</feature>
<dbReference type="Proteomes" id="UP001054945">
    <property type="component" value="Unassembled WGS sequence"/>
</dbReference>
<keyword evidence="3" id="KW-1185">Reference proteome</keyword>
<feature type="region of interest" description="Disordered" evidence="1">
    <location>
        <begin position="78"/>
        <end position="97"/>
    </location>
</feature>
<dbReference type="AlphaFoldDB" id="A0AAV4MEE2"/>
<gene>
    <name evidence="2" type="ORF">CEXT_36111</name>
</gene>
<sequence length="97" mass="10969">MRMVKNGRESLAAVACVCVCVYVCVWRICQAMVYGMNMYSRRTEVGESSVMSDPSALCYCPFFPLEAWVLIGQTRIDESKHGGKREGGCQVKRQRHL</sequence>
<dbReference type="EMBL" id="BPLR01019689">
    <property type="protein sequence ID" value="GIX70645.1"/>
    <property type="molecule type" value="Genomic_DNA"/>
</dbReference>
<accession>A0AAV4MEE2</accession>
<comment type="caution">
    <text evidence="2">The sequence shown here is derived from an EMBL/GenBank/DDBJ whole genome shotgun (WGS) entry which is preliminary data.</text>
</comment>
<evidence type="ECO:0000313" key="2">
    <source>
        <dbReference type="EMBL" id="GIX70645.1"/>
    </source>
</evidence>
<evidence type="ECO:0008006" key="4">
    <source>
        <dbReference type="Google" id="ProtNLM"/>
    </source>
</evidence>
<name>A0AAV4MEE2_CAEEX</name>
<protein>
    <recommendedName>
        <fullName evidence="4">Secreted protein</fullName>
    </recommendedName>
</protein>
<proteinExistence type="predicted"/>
<organism evidence="2 3">
    <name type="scientific">Caerostris extrusa</name>
    <name type="common">Bark spider</name>
    <name type="synonym">Caerostris bankana</name>
    <dbReference type="NCBI Taxonomy" id="172846"/>
    <lineage>
        <taxon>Eukaryota</taxon>
        <taxon>Metazoa</taxon>
        <taxon>Ecdysozoa</taxon>
        <taxon>Arthropoda</taxon>
        <taxon>Chelicerata</taxon>
        <taxon>Arachnida</taxon>
        <taxon>Araneae</taxon>
        <taxon>Araneomorphae</taxon>
        <taxon>Entelegynae</taxon>
        <taxon>Araneoidea</taxon>
        <taxon>Araneidae</taxon>
        <taxon>Caerostris</taxon>
    </lineage>
</organism>
<evidence type="ECO:0000256" key="1">
    <source>
        <dbReference type="SAM" id="MobiDB-lite"/>
    </source>
</evidence>